<evidence type="ECO:0000313" key="4">
    <source>
        <dbReference type="Proteomes" id="UP001167796"/>
    </source>
</evidence>
<proteinExistence type="predicted"/>
<dbReference type="RefSeq" id="WP_305010123.1">
    <property type="nucleotide sequence ID" value="NZ_JAUQSX010000001.1"/>
</dbReference>
<keyword evidence="1" id="KW-0472">Membrane</keyword>
<dbReference type="Pfam" id="PF26566">
    <property type="entry name" value="PH_40"/>
    <property type="match status" value="1"/>
</dbReference>
<feature type="transmembrane region" description="Helical" evidence="1">
    <location>
        <begin position="87"/>
        <end position="106"/>
    </location>
</feature>
<evidence type="ECO:0000256" key="1">
    <source>
        <dbReference type="SAM" id="Phobius"/>
    </source>
</evidence>
<evidence type="ECO:0000259" key="2">
    <source>
        <dbReference type="Pfam" id="PF26566"/>
    </source>
</evidence>
<evidence type="ECO:0000313" key="3">
    <source>
        <dbReference type="EMBL" id="MDO7845438.1"/>
    </source>
</evidence>
<dbReference type="Proteomes" id="UP001167796">
    <property type="component" value="Unassembled WGS sequence"/>
</dbReference>
<dbReference type="EMBL" id="JAUQSX010000001">
    <property type="protein sequence ID" value="MDO7845438.1"/>
    <property type="molecule type" value="Genomic_DNA"/>
</dbReference>
<keyword evidence="4" id="KW-1185">Reference proteome</keyword>
<reference evidence="3" key="1">
    <citation type="submission" date="2023-07" db="EMBL/GenBank/DDBJ databases">
        <authorList>
            <person name="Kim M.K."/>
        </authorList>
    </citation>
    <scope>NUCLEOTIDE SEQUENCE</scope>
    <source>
        <strain evidence="3">M29</strain>
    </source>
</reference>
<dbReference type="InterPro" id="IPR058916">
    <property type="entry name" value="PH_40"/>
</dbReference>
<protein>
    <recommendedName>
        <fullName evidence="2">PH domain-containing protein</fullName>
    </recommendedName>
</protein>
<name>A0ABT9A6H8_9BACT</name>
<comment type="caution">
    <text evidence="3">The sequence shown here is derived from an EMBL/GenBank/DDBJ whole genome shotgun (WGS) entry which is preliminary data.</text>
</comment>
<feature type="domain" description="PH" evidence="2">
    <location>
        <begin position="43"/>
        <end position="178"/>
    </location>
</feature>
<keyword evidence="1" id="KW-0812">Transmembrane</keyword>
<sequence>MSPETEIGIAALLLLAVVLPLVLSIGEYRQTQKLAQPVVRFVYRPWRDMSFWWTLLQTFYGLALLAAAGVMTVRLGVDAFTCIADAVLLLLAWRCFPAICLWWAYWQWDGRACLCFDRARSEMTYTNRAINFTFAAVEIERLVQYTPATTRTASSDYSYAILHLTNTRELLVTSLLCDAIDWLSVLPAIKAEVINQRFAWLPTNPKFRRFFSPFSKQ</sequence>
<gene>
    <name evidence="3" type="ORF">Q5H92_03645</name>
</gene>
<feature type="transmembrane region" description="Helical" evidence="1">
    <location>
        <begin position="51"/>
        <end position="75"/>
    </location>
</feature>
<accession>A0ABT9A6H8</accession>
<organism evidence="3 4">
    <name type="scientific">Hymenobacter mellowenesis</name>
    <dbReference type="NCBI Taxonomy" id="3063995"/>
    <lineage>
        <taxon>Bacteria</taxon>
        <taxon>Pseudomonadati</taxon>
        <taxon>Bacteroidota</taxon>
        <taxon>Cytophagia</taxon>
        <taxon>Cytophagales</taxon>
        <taxon>Hymenobacteraceae</taxon>
        <taxon>Hymenobacter</taxon>
    </lineage>
</organism>
<keyword evidence="1" id="KW-1133">Transmembrane helix</keyword>